<dbReference type="EC" id="1.5.5.2" evidence="3"/>
<evidence type="ECO:0000256" key="3">
    <source>
        <dbReference type="ARBA" id="ARBA00012695"/>
    </source>
</evidence>
<dbReference type="GO" id="GO:0004657">
    <property type="term" value="F:proline dehydrogenase activity"/>
    <property type="evidence" value="ECO:0007669"/>
    <property type="project" value="UniProtKB-EC"/>
</dbReference>
<evidence type="ECO:0000256" key="9">
    <source>
        <dbReference type="ARBA" id="ARBA00048779"/>
    </source>
</evidence>
<evidence type="ECO:0000313" key="11">
    <source>
        <dbReference type="EMBL" id="SVA80821.1"/>
    </source>
</evidence>
<keyword evidence="5" id="KW-0547">Nucleotide-binding</keyword>
<gene>
    <name evidence="11" type="ORF">METZ01_LOCUS133675</name>
</gene>
<keyword evidence="8" id="KW-0642">Proline metabolism</keyword>
<evidence type="ECO:0000256" key="5">
    <source>
        <dbReference type="ARBA" id="ARBA00022741"/>
    </source>
</evidence>
<dbReference type="InterPro" id="IPR029041">
    <property type="entry name" value="FAD-linked_oxidoreductase-like"/>
</dbReference>
<evidence type="ECO:0000256" key="1">
    <source>
        <dbReference type="ARBA" id="ARBA00001974"/>
    </source>
</evidence>
<comment type="cofactor">
    <cofactor evidence="1">
        <name>FAD</name>
        <dbReference type="ChEBI" id="CHEBI:57692"/>
    </cofactor>
</comment>
<evidence type="ECO:0000256" key="2">
    <source>
        <dbReference type="ARBA" id="ARBA00004739"/>
    </source>
</evidence>
<feature type="domain" description="Proline dehydrogenase" evidence="10">
    <location>
        <begin position="37"/>
        <end position="287"/>
    </location>
</feature>
<dbReference type="InterPro" id="IPR008219">
    <property type="entry name" value="PRODH_bac_arc"/>
</dbReference>
<dbReference type="AlphaFoldDB" id="A0A381YW26"/>
<evidence type="ECO:0000256" key="8">
    <source>
        <dbReference type="ARBA" id="ARBA00023062"/>
    </source>
</evidence>
<reference evidence="11" key="1">
    <citation type="submission" date="2018-05" db="EMBL/GenBank/DDBJ databases">
        <authorList>
            <person name="Lanie J.A."/>
            <person name="Ng W.-L."/>
            <person name="Kazmierczak K.M."/>
            <person name="Andrzejewski T.M."/>
            <person name="Davidsen T.M."/>
            <person name="Wayne K.J."/>
            <person name="Tettelin H."/>
            <person name="Glass J.I."/>
            <person name="Rusch D."/>
            <person name="Podicherti R."/>
            <person name="Tsui H.-C.T."/>
            <person name="Winkler M.E."/>
        </authorList>
    </citation>
    <scope>NUCLEOTIDE SEQUENCE</scope>
</reference>
<keyword evidence="7" id="KW-0560">Oxidoreductase</keyword>
<dbReference type="InterPro" id="IPR002872">
    <property type="entry name" value="Proline_DH_dom"/>
</dbReference>
<proteinExistence type="predicted"/>
<comment type="pathway">
    <text evidence="2">Amino-acid degradation; L-proline degradation into L-glutamate; L-glutamate from L-proline: step 1/2.</text>
</comment>
<organism evidence="11">
    <name type="scientific">marine metagenome</name>
    <dbReference type="NCBI Taxonomy" id="408172"/>
    <lineage>
        <taxon>unclassified sequences</taxon>
        <taxon>metagenomes</taxon>
        <taxon>ecological metagenomes</taxon>
    </lineage>
</organism>
<dbReference type="GO" id="GO:0010133">
    <property type="term" value="P:L-proline catabolic process to L-glutamate"/>
    <property type="evidence" value="ECO:0007669"/>
    <property type="project" value="UniProtKB-UniPathway"/>
</dbReference>
<dbReference type="UniPathway" id="UPA00261">
    <property type="reaction ID" value="UER00373"/>
</dbReference>
<dbReference type="Gene3D" id="3.20.20.220">
    <property type="match status" value="1"/>
</dbReference>
<keyword evidence="6" id="KW-0274">FAD</keyword>
<dbReference type="InterPro" id="IPR015659">
    <property type="entry name" value="Proline_oxidase"/>
</dbReference>
<dbReference type="Pfam" id="PF01619">
    <property type="entry name" value="Pro_dh"/>
    <property type="match status" value="1"/>
</dbReference>
<evidence type="ECO:0000256" key="6">
    <source>
        <dbReference type="ARBA" id="ARBA00022827"/>
    </source>
</evidence>
<accession>A0A381YW26</accession>
<name>A0A381YW26_9ZZZZ</name>
<dbReference type="PANTHER" id="PTHR13914">
    <property type="entry name" value="PROLINE OXIDASE"/>
    <property type="match status" value="1"/>
</dbReference>
<sequence length="300" mass="34680">MSLFNSIVTSALPILPKWFAKPFARPYVAGQTEDDAVAHIRALNEKGFSATVDILGEHILTKEEARNITAQYCHLYDRIANESLDCNISMKPTHVGLNISLAEAMSNITTILKKAQEYENFLRIDMENSPFTDQTIEIYHHCKTIYNNVGMVIQSYLHRSIDDILFLANDQFNSRICKGIYKESEYIAYQDREEIQDNFLNLAKTMATQNAYSAFATHDQELIDRLLDWITTDKVPKDLFEFQVLYGVPMNGRLEALLGAGYKVRVYVPYGPDWFDYSVRRLKENPKIISYVLKNFFRKR</sequence>
<evidence type="ECO:0000256" key="7">
    <source>
        <dbReference type="ARBA" id="ARBA00023002"/>
    </source>
</evidence>
<protein>
    <recommendedName>
        <fullName evidence="3">proline dehydrogenase</fullName>
        <ecNumber evidence="3">1.5.5.2</ecNumber>
    </recommendedName>
</protein>
<dbReference type="GO" id="GO:0000166">
    <property type="term" value="F:nucleotide binding"/>
    <property type="evidence" value="ECO:0007669"/>
    <property type="project" value="UniProtKB-KW"/>
</dbReference>
<comment type="catalytic activity">
    <reaction evidence="9">
        <text>L-proline + a quinone = (S)-1-pyrroline-5-carboxylate + a quinol + H(+)</text>
        <dbReference type="Rhea" id="RHEA:23784"/>
        <dbReference type="ChEBI" id="CHEBI:15378"/>
        <dbReference type="ChEBI" id="CHEBI:17388"/>
        <dbReference type="ChEBI" id="CHEBI:24646"/>
        <dbReference type="ChEBI" id="CHEBI:60039"/>
        <dbReference type="ChEBI" id="CHEBI:132124"/>
        <dbReference type="EC" id="1.5.5.2"/>
    </reaction>
</comment>
<keyword evidence="4" id="KW-0285">Flavoprotein</keyword>
<dbReference type="EMBL" id="UINC01019123">
    <property type="protein sequence ID" value="SVA80821.1"/>
    <property type="molecule type" value="Genomic_DNA"/>
</dbReference>
<dbReference type="PANTHER" id="PTHR13914:SF0">
    <property type="entry name" value="PROLINE DEHYDROGENASE 1, MITOCHONDRIAL"/>
    <property type="match status" value="1"/>
</dbReference>
<evidence type="ECO:0000256" key="4">
    <source>
        <dbReference type="ARBA" id="ARBA00022630"/>
    </source>
</evidence>
<dbReference type="PIRSF" id="PIRSF000196">
    <property type="entry name" value="Pro_dehydrog"/>
    <property type="match status" value="1"/>
</dbReference>
<dbReference type="SUPFAM" id="SSF51730">
    <property type="entry name" value="FAD-linked oxidoreductase"/>
    <property type="match status" value="1"/>
</dbReference>
<evidence type="ECO:0000259" key="10">
    <source>
        <dbReference type="Pfam" id="PF01619"/>
    </source>
</evidence>